<dbReference type="PROSITE" id="PS51194">
    <property type="entry name" value="HELICASE_CTER"/>
    <property type="match status" value="1"/>
</dbReference>
<reference evidence="8 9" key="1">
    <citation type="submission" date="2021-07" db="EMBL/GenBank/DDBJ databases">
        <title>Paenibacillus radiodurans sp. nov., isolated from the southeastern edge of Tengger Desert.</title>
        <authorList>
            <person name="Zhang G."/>
        </authorList>
    </citation>
    <scope>NUCLEOTIDE SEQUENCE [LARGE SCALE GENOMIC DNA]</scope>
    <source>
        <strain evidence="8 9">DT7-4</strain>
    </source>
</reference>
<comment type="caution">
    <text evidence="8">The sequence shown here is derived from an EMBL/GenBank/DDBJ whole genome shotgun (WGS) entry which is preliminary data.</text>
</comment>
<dbReference type="InterPro" id="IPR027417">
    <property type="entry name" value="P-loop_NTPase"/>
</dbReference>
<dbReference type="Proteomes" id="UP000812277">
    <property type="component" value="Unassembled WGS sequence"/>
</dbReference>
<dbReference type="InterPro" id="IPR011545">
    <property type="entry name" value="DEAD/DEAH_box_helicase_dom"/>
</dbReference>
<keyword evidence="1" id="KW-0547">Nucleotide-binding</keyword>
<evidence type="ECO:0000313" key="8">
    <source>
        <dbReference type="EMBL" id="MBW7474485.1"/>
    </source>
</evidence>
<sequence>MSVNNDNKNIASGERAAADASVSWESLGVLQVVADKLRTNGIETPTPVQIAAIPALLAGQDVSAKSQTGSGKTLAYMLPALQKVDPSSSLVQVMAIAPTQELAMQIYRVAESYGEVLGIKVQQLIGGASMQRQVDKLKQHPQIVVGTPGRIHEIMAAGKLKLHHIRMLIVDEADQVFSLGSTKEVKILLKGMVRDRQIAFFSATRPAEIKSIEEQWMRDPQYVDVTAEQEVPSQVNHYYLVCDKRDKVDTARRLIRLLNPASALLFINDTDEIANYESKFGYEGFNIATIYGDADKQKRAAKLARFRDGRCKLLLATDVAARGLDIVDLPLVVQLDPASDADHYVHRSGRTGRMGKPGTVVSIVTPQQIFIMDKFRKQLGVNLQEKVMYRGRLCDPSEMKDDRSGSRPVWNDRGRNQAGAHYGTRGGQQGGASGTRSGNGQEGSARARSGNQQWGSTETRSGQYRNTTSQGPENRGADGRAVRRNYTAESDPGERSDVNGSTRQLNDIIGGISERIGGRRGSRQASTGGANKSGEQPKGNKKAADQAGTAKPQSKREQERNRKNKGAPKWLKAKRDGGENPQS</sequence>
<evidence type="ECO:0000313" key="9">
    <source>
        <dbReference type="Proteomes" id="UP000812277"/>
    </source>
</evidence>
<feature type="compositionally biased region" description="Polar residues" evidence="5">
    <location>
        <begin position="524"/>
        <end position="534"/>
    </location>
</feature>
<evidence type="ECO:0000256" key="4">
    <source>
        <dbReference type="ARBA" id="ARBA00022840"/>
    </source>
</evidence>
<keyword evidence="9" id="KW-1185">Reference proteome</keyword>
<dbReference type="Pfam" id="PF00270">
    <property type="entry name" value="DEAD"/>
    <property type="match status" value="1"/>
</dbReference>
<evidence type="ECO:0000256" key="5">
    <source>
        <dbReference type="SAM" id="MobiDB-lite"/>
    </source>
</evidence>
<feature type="compositionally biased region" description="Gly residues" evidence="5">
    <location>
        <begin position="424"/>
        <end position="433"/>
    </location>
</feature>
<dbReference type="SMART" id="SM00490">
    <property type="entry name" value="HELICc"/>
    <property type="match status" value="1"/>
</dbReference>
<dbReference type="SMART" id="SM00487">
    <property type="entry name" value="DEXDc"/>
    <property type="match status" value="1"/>
</dbReference>
<feature type="domain" description="Helicase C-terminal" evidence="7">
    <location>
        <begin position="234"/>
        <end position="394"/>
    </location>
</feature>
<dbReference type="RefSeq" id="WP_219871721.1">
    <property type="nucleotide sequence ID" value="NZ_JAHZIJ010000003.1"/>
</dbReference>
<protein>
    <submittedName>
        <fullName evidence="8">DEAD/DEAH box helicase</fullName>
    </submittedName>
</protein>
<evidence type="ECO:0000259" key="6">
    <source>
        <dbReference type="PROSITE" id="PS51192"/>
    </source>
</evidence>
<accession>A0ABS7D3H8</accession>
<evidence type="ECO:0000259" key="7">
    <source>
        <dbReference type="PROSITE" id="PS51194"/>
    </source>
</evidence>
<evidence type="ECO:0000256" key="1">
    <source>
        <dbReference type="ARBA" id="ARBA00022741"/>
    </source>
</evidence>
<feature type="compositionally biased region" description="Basic and acidic residues" evidence="5">
    <location>
        <begin position="395"/>
        <end position="415"/>
    </location>
</feature>
<feature type="region of interest" description="Disordered" evidence="5">
    <location>
        <begin position="395"/>
        <end position="583"/>
    </location>
</feature>
<evidence type="ECO:0000256" key="3">
    <source>
        <dbReference type="ARBA" id="ARBA00022806"/>
    </source>
</evidence>
<dbReference type="EMBL" id="JAHZIJ010000003">
    <property type="protein sequence ID" value="MBW7474485.1"/>
    <property type="molecule type" value="Genomic_DNA"/>
</dbReference>
<keyword evidence="2" id="KW-0378">Hydrolase</keyword>
<name>A0ABS7D3H8_9BACL</name>
<dbReference type="PROSITE" id="PS51192">
    <property type="entry name" value="HELICASE_ATP_BIND_1"/>
    <property type="match status" value="1"/>
</dbReference>
<dbReference type="InterPro" id="IPR014001">
    <property type="entry name" value="Helicase_ATP-bd"/>
</dbReference>
<dbReference type="Pfam" id="PF00271">
    <property type="entry name" value="Helicase_C"/>
    <property type="match status" value="1"/>
</dbReference>
<dbReference type="PANTHER" id="PTHR47963">
    <property type="entry name" value="DEAD-BOX ATP-DEPENDENT RNA HELICASE 47, MITOCHONDRIAL"/>
    <property type="match status" value="1"/>
</dbReference>
<feature type="compositionally biased region" description="Polar residues" evidence="5">
    <location>
        <begin position="449"/>
        <end position="472"/>
    </location>
</feature>
<dbReference type="InterPro" id="IPR044742">
    <property type="entry name" value="DEAD/DEAH_RhlB"/>
</dbReference>
<keyword evidence="3 8" id="KW-0347">Helicase</keyword>
<feature type="compositionally biased region" description="Basic and acidic residues" evidence="5">
    <location>
        <begin position="573"/>
        <end position="583"/>
    </location>
</feature>
<gene>
    <name evidence="8" type="ORF">K0T92_06985</name>
</gene>
<dbReference type="PANTHER" id="PTHR47963:SF3">
    <property type="entry name" value="DEAD-BOX ATP-DEPENDENT RNA HELICASE 47, MITOCHONDRIAL"/>
    <property type="match status" value="1"/>
</dbReference>
<keyword evidence="4" id="KW-0067">ATP-binding</keyword>
<dbReference type="GO" id="GO:0004386">
    <property type="term" value="F:helicase activity"/>
    <property type="evidence" value="ECO:0007669"/>
    <property type="project" value="UniProtKB-KW"/>
</dbReference>
<proteinExistence type="predicted"/>
<organism evidence="8 9">
    <name type="scientific">Paenibacillus oenotherae</name>
    <dbReference type="NCBI Taxonomy" id="1435645"/>
    <lineage>
        <taxon>Bacteria</taxon>
        <taxon>Bacillati</taxon>
        <taxon>Bacillota</taxon>
        <taxon>Bacilli</taxon>
        <taxon>Bacillales</taxon>
        <taxon>Paenibacillaceae</taxon>
        <taxon>Paenibacillus</taxon>
    </lineage>
</organism>
<dbReference type="InterPro" id="IPR001650">
    <property type="entry name" value="Helicase_C-like"/>
</dbReference>
<evidence type="ECO:0000256" key="2">
    <source>
        <dbReference type="ARBA" id="ARBA00022801"/>
    </source>
</evidence>
<dbReference type="CDD" id="cd00268">
    <property type="entry name" value="DEADc"/>
    <property type="match status" value="1"/>
</dbReference>
<dbReference type="SUPFAM" id="SSF52540">
    <property type="entry name" value="P-loop containing nucleoside triphosphate hydrolases"/>
    <property type="match status" value="1"/>
</dbReference>
<dbReference type="Gene3D" id="3.40.50.300">
    <property type="entry name" value="P-loop containing nucleotide triphosphate hydrolases"/>
    <property type="match status" value="2"/>
</dbReference>
<feature type="domain" description="Helicase ATP-binding" evidence="6">
    <location>
        <begin position="53"/>
        <end position="223"/>
    </location>
</feature>
<dbReference type="InterPro" id="IPR050547">
    <property type="entry name" value="DEAD_box_RNA_helicases"/>
</dbReference>
<dbReference type="CDD" id="cd18787">
    <property type="entry name" value="SF2_C_DEAD"/>
    <property type="match status" value="1"/>
</dbReference>